<name>A0ABS8CEA7_9BURK</name>
<keyword evidence="6 9" id="KW-0812">Transmembrane</keyword>
<dbReference type="Gene3D" id="3.30.1300.30">
    <property type="entry name" value="GSPII I/J protein-like"/>
    <property type="match status" value="1"/>
</dbReference>
<gene>
    <name evidence="11" type="primary">gspI</name>
    <name evidence="11" type="ORF">H0484_11570</name>
</gene>
<keyword evidence="7 9" id="KW-1133">Transmembrane helix</keyword>
<comment type="similarity">
    <text evidence="2 9">Belongs to the GSP I family.</text>
</comment>
<dbReference type="NCBIfam" id="TIGR02532">
    <property type="entry name" value="IV_pilin_GFxxxE"/>
    <property type="match status" value="1"/>
</dbReference>
<dbReference type="SUPFAM" id="SSF54523">
    <property type="entry name" value="Pili subunits"/>
    <property type="match status" value="1"/>
</dbReference>
<dbReference type="Pfam" id="PF02501">
    <property type="entry name" value="T2SSI"/>
    <property type="match status" value="1"/>
</dbReference>
<evidence type="ECO:0000256" key="4">
    <source>
        <dbReference type="ARBA" id="ARBA00022481"/>
    </source>
</evidence>
<dbReference type="RefSeq" id="WP_226954799.1">
    <property type="nucleotide sequence ID" value="NZ_JACDXW010000005.1"/>
</dbReference>
<comment type="subunit">
    <text evidence="9">Type II secretion is composed of four main components: the outer membrane complex, the inner membrane complex, the cytoplasmic secretion ATPase and the periplasm-spanning pseudopilus.</text>
</comment>
<proteinExistence type="inferred from homology"/>
<evidence type="ECO:0000259" key="10">
    <source>
        <dbReference type="Pfam" id="PF02501"/>
    </source>
</evidence>
<organism evidence="11 12">
    <name type="scientific">Mesopusillimonas faecipullorum</name>
    <dbReference type="NCBI Taxonomy" id="2755040"/>
    <lineage>
        <taxon>Bacteria</taxon>
        <taxon>Pseudomonadati</taxon>
        <taxon>Pseudomonadota</taxon>
        <taxon>Betaproteobacteria</taxon>
        <taxon>Burkholderiales</taxon>
        <taxon>Alcaligenaceae</taxon>
        <taxon>Mesopusillimonas</taxon>
    </lineage>
</organism>
<dbReference type="NCBIfam" id="TIGR01707">
    <property type="entry name" value="gspI"/>
    <property type="match status" value="1"/>
</dbReference>
<evidence type="ECO:0000256" key="8">
    <source>
        <dbReference type="ARBA" id="ARBA00023136"/>
    </source>
</evidence>
<dbReference type="InterPro" id="IPR012902">
    <property type="entry name" value="N_methyl_site"/>
</dbReference>
<dbReference type="Proteomes" id="UP000776983">
    <property type="component" value="Unassembled WGS sequence"/>
</dbReference>
<dbReference type="InterPro" id="IPR010052">
    <property type="entry name" value="T2SS_protein-GspI"/>
</dbReference>
<dbReference type="InterPro" id="IPR045584">
    <property type="entry name" value="Pilin-like"/>
</dbReference>
<evidence type="ECO:0000313" key="12">
    <source>
        <dbReference type="Proteomes" id="UP000776983"/>
    </source>
</evidence>
<reference evidence="11 12" key="1">
    <citation type="submission" date="2020-07" db="EMBL/GenBank/DDBJ databases">
        <title>Pusillimonas sp. nov., isolated from poultry manure in Taiwan.</title>
        <authorList>
            <person name="Lin S.-Y."/>
            <person name="Tang Y.-S."/>
            <person name="Young C.-C."/>
        </authorList>
    </citation>
    <scope>NUCLEOTIDE SEQUENCE [LARGE SCALE GENOMIC DNA]</scope>
    <source>
        <strain evidence="11 12">CC-YST705</strain>
    </source>
</reference>
<comment type="PTM">
    <text evidence="9">Cleaved by prepilin peptidase.</text>
</comment>
<evidence type="ECO:0000256" key="1">
    <source>
        <dbReference type="ARBA" id="ARBA00004377"/>
    </source>
</evidence>
<evidence type="ECO:0000256" key="2">
    <source>
        <dbReference type="ARBA" id="ARBA00008358"/>
    </source>
</evidence>
<keyword evidence="8 9" id="KW-0472">Membrane</keyword>
<accession>A0ABS8CEA7</accession>
<dbReference type="EMBL" id="JACDXW010000005">
    <property type="protein sequence ID" value="MCB5364387.1"/>
    <property type="molecule type" value="Genomic_DNA"/>
</dbReference>
<keyword evidence="3" id="KW-1003">Cell membrane</keyword>
<dbReference type="PANTHER" id="PTHR38779:SF2">
    <property type="entry name" value="TYPE II SECRETION SYSTEM PROTEIN I-RELATED"/>
    <property type="match status" value="1"/>
</dbReference>
<keyword evidence="5 9" id="KW-0997">Cell inner membrane</keyword>
<dbReference type="PROSITE" id="PS51257">
    <property type="entry name" value="PROKAR_LIPOPROTEIN"/>
    <property type="match status" value="1"/>
</dbReference>
<comment type="function">
    <text evidence="9">Component of the type II secretion system required for the energy-dependent secretion of extracellular factors such as proteases and toxins from the periplasm.</text>
</comment>
<evidence type="ECO:0000256" key="7">
    <source>
        <dbReference type="ARBA" id="ARBA00022989"/>
    </source>
</evidence>
<dbReference type="InterPro" id="IPR003413">
    <property type="entry name" value="T2SS_GspI_C"/>
</dbReference>
<comment type="subcellular location">
    <subcellularLocation>
        <location evidence="1 9">Cell inner membrane</location>
        <topology evidence="1 9">Single-pass membrane protein</topology>
    </subcellularLocation>
</comment>
<evidence type="ECO:0000313" key="11">
    <source>
        <dbReference type="EMBL" id="MCB5364387.1"/>
    </source>
</evidence>
<keyword evidence="12" id="KW-1185">Reference proteome</keyword>
<evidence type="ECO:0000256" key="3">
    <source>
        <dbReference type="ARBA" id="ARBA00022475"/>
    </source>
</evidence>
<protein>
    <recommendedName>
        <fullName evidence="9">Type II secretion system protein I</fullName>
        <shortName evidence="9">T2SS minor pseudopilin I</shortName>
    </recommendedName>
</protein>
<evidence type="ECO:0000256" key="6">
    <source>
        <dbReference type="ARBA" id="ARBA00022692"/>
    </source>
</evidence>
<keyword evidence="4 9" id="KW-0488">Methylation</keyword>
<dbReference type="PANTHER" id="PTHR38779">
    <property type="entry name" value="TYPE II SECRETION SYSTEM PROTEIN I-RELATED"/>
    <property type="match status" value="1"/>
</dbReference>
<dbReference type="Pfam" id="PF07963">
    <property type="entry name" value="N_methyl"/>
    <property type="match status" value="1"/>
</dbReference>
<comment type="caution">
    <text evidence="11">The sequence shown here is derived from an EMBL/GenBank/DDBJ whole genome shotgun (WGS) entry which is preliminary data.</text>
</comment>
<evidence type="ECO:0000256" key="9">
    <source>
        <dbReference type="RuleBase" id="RU368030"/>
    </source>
</evidence>
<dbReference type="PROSITE" id="PS00409">
    <property type="entry name" value="PROKAR_NTER_METHYL"/>
    <property type="match status" value="1"/>
</dbReference>
<feature type="transmembrane region" description="Helical" evidence="9">
    <location>
        <begin position="12"/>
        <end position="35"/>
    </location>
</feature>
<evidence type="ECO:0000256" key="5">
    <source>
        <dbReference type="ARBA" id="ARBA00022519"/>
    </source>
</evidence>
<feature type="domain" description="Type II secretion system protein GspI C-terminal" evidence="10">
    <location>
        <begin position="44"/>
        <end position="115"/>
    </location>
</feature>
<sequence>MTQQRIKQRGFSLIEVLIALAIVGVALAACVRALGVSANGVQGMQARSLALQAAHNQLAEMRLQQLFPDLGQRSEPCSQGPMEFVCEQQVQRTAHNAFRQLTLRVRQADGPVLAELGGLLSRMP</sequence>